<feature type="compositionally biased region" description="Pro residues" evidence="2">
    <location>
        <begin position="83"/>
        <end position="116"/>
    </location>
</feature>
<proteinExistence type="predicted"/>
<feature type="compositionally biased region" description="Low complexity" evidence="2">
    <location>
        <begin position="117"/>
        <end position="133"/>
    </location>
</feature>
<sequence length="339" mass="35866">MNPFAALGLSADADEAQIKRAYAKLLRTNRPDDDPAGFQRLNEAYRQCLESVRRRAAAELSVATDPAVYQHEDEPDGMAAPEPRTPPEPRMPPAPRPPPVPPAPRDGPTAPQPPAASAPFAPAAPKTPLSAAAPPAPEPTHPQAPAAPAGTPAPVAPGAPAAPVPTAPPAPAAAKTPRAPTGGAAQTAAAAAGFDTKRFLDELYRHAETDSVAELERWLIKHPALYQFERKHALAPAVIAHLSARPPLYLPQLDALLRFFDLDSVHAHSAGLQARIVELRAQTRRRGVDLREIRFDPDPKPGKRGKHPIEIDAGTIVYLLLGLAIVVRIIAAWAGTGPA</sequence>
<keyword evidence="1" id="KW-0143">Chaperone</keyword>
<dbReference type="InterPro" id="IPR036869">
    <property type="entry name" value="J_dom_sf"/>
</dbReference>
<gene>
    <name evidence="5" type="ORF">GLE_1965</name>
</gene>
<evidence type="ECO:0000256" key="3">
    <source>
        <dbReference type="SAM" id="Phobius"/>
    </source>
</evidence>
<feature type="domain" description="J" evidence="4">
    <location>
        <begin position="2"/>
        <end position="61"/>
    </location>
</feature>
<feature type="region of interest" description="Disordered" evidence="2">
    <location>
        <begin position="54"/>
        <end position="188"/>
    </location>
</feature>
<dbReference type="SMART" id="SM00271">
    <property type="entry name" value="DnaJ"/>
    <property type="match status" value="1"/>
</dbReference>
<evidence type="ECO:0000259" key="4">
    <source>
        <dbReference type="PROSITE" id="PS50076"/>
    </source>
</evidence>
<evidence type="ECO:0000256" key="1">
    <source>
        <dbReference type="ARBA" id="ARBA00023186"/>
    </source>
</evidence>
<dbReference type="InterPro" id="IPR001623">
    <property type="entry name" value="DnaJ_domain"/>
</dbReference>
<keyword evidence="3" id="KW-1133">Transmembrane helix</keyword>
<feature type="compositionally biased region" description="Low complexity" evidence="2">
    <location>
        <begin position="143"/>
        <end position="153"/>
    </location>
</feature>
<name>A0A0S2DFF6_LYSEN</name>
<reference evidence="5 6" key="1">
    <citation type="submission" date="2015-11" db="EMBL/GenBank/DDBJ databases">
        <title>Genome sequences of Lysobacter enzymogenes strain C3 and Lysobacter antibioticus ATCC 29479.</title>
        <authorList>
            <person name="Kobayashi D.Y."/>
        </authorList>
    </citation>
    <scope>NUCLEOTIDE SEQUENCE [LARGE SCALE GENOMIC DNA]</scope>
    <source>
        <strain evidence="5 6">C3</strain>
    </source>
</reference>
<dbReference type="Gene3D" id="1.10.287.110">
    <property type="entry name" value="DnaJ domain"/>
    <property type="match status" value="1"/>
</dbReference>
<feature type="transmembrane region" description="Helical" evidence="3">
    <location>
        <begin position="316"/>
        <end position="335"/>
    </location>
</feature>
<dbReference type="Proteomes" id="UP000061569">
    <property type="component" value="Chromosome"/>
</dbReference>
<dbReference type="CDD" id="cd06257">
    <property type="entry name" value="DnaJ"/>
    <property type="match status" value="1"/>
</dbReference>
<organism evidence="5 6">
    <name type="scientific">Lysobacter enzymogenes</name>
    <dbReference type="NCBI Taxonomy" id="69"/>
    <lineage>
        <taxon>Bacteria</taxon>
        <taxon>Pseudomonadati</taxon>
        <taxon>Pseudomonadota</taxon>
        <taxon>Gammaproteobacteria</taxon>
        <taxon>Lysobacterales</taxon>
        <taxon>Lysobacteraceae</taxon>
        <taxon>Lysobacter</taxon>
    </lineage>
</organism>
<protein>
    <submittedName>
        <fullName evidence="5">DnaJ domain</fullName>
    </submittedName>
</protein>
<dbReference type="SUPFAM" id="SSF46565">
    <property type="entry name" value="Chaperone J-domain"/>
    <property type="match status" value="1"/>
</dbReference>
<evidence type="ECO:0000313" key="5">
    <source>
        <dbReference type="EMBL" id="ALN57316.1"/>
    </source>
</evidence>
<dbReference type="STRING" id="69.GLE_1965"/>
<feature type="compositionally biased region" description="Low complexity" evidence="2">
    <location>
        <begin position="172"/>
        <end position="188"/>
    </location>
</feature>
<evidence type="ECO:0000256" key="2">
    <source>
        <dbReference type="SAM" id="MobiDB-lite"/>
    </source>
</evidence>
<accession>A0A0S2DFF6</accession>
<dbReference type="KEGG" id="lez:GLE_1965"/>
<dbReference type="OrthoDB" id="5524449at2"/>
<dbReference type="PROSITE" id="PS50076">
    <property type="entry name" value="DNAJ_2"/>
    <property type="match status" value="1"/>
</dbReference>
<dbReference type="PATRIC" id="fig|69.6.peg.1930"/>
<keyword evidence="3" id="KW-0472">Membrane</keyword>
<dbReference type="AlphaFoldDB" id="A0A0S2DFF6"/>
<evidence type="ECO:0000313" key="6">
    <source>
        <dbReference type="Proteomes" id="UP000061569"/>
    </source>
</evidence>
<dbReference type="EMBL" id="CP013140">
    <property type="protein sequence ID" value="ALN57316.1"/>
    <property type="molecule type" value="Genomic_DNA"/>
</dbReference>
<keyword evidence="3" id="KW-0812">Transmembrane</keyword>
<feature type="compositionally biased region" description="Pro residues" evidence="2">
    <location>
        <begin position="154"/>
        <end position="171"/>
    </location>
</feature>